<dbReference type="Pfam" id="PF14397">
    <property type="entry name" value="ATPgrasp_ST"/>
    <property type="match status" value="1"/>
</dbReference>
<accession>A0ABT2QH05</accession>
<dbReference type="Proteomes" id="UP001320972">
    <property type="component" value="Unassembled WGS sequence"/>
</dbReference>
<proteinExistence type="predicted"/>
<dbReference type="SUPFAM" id="SSF56059">
    <property type="entry name" value="Glutathione synthetase ATP-binding domain-like"/>
    <property type="match status" value="1"/>
</dbReference>
<sequence>MNVRDLYASIKGVQHLLETERDTQSYLSEPLRRRLWLWRRGFLTRSGVLYGLEESNYREYVTDSQRFVRTKRINGPWSIALSNKLAFHWLLHPFDDHRMSVYGMLHNGSFHAIDSLRPPRAIGDGGTSRSRSRSKPSVTSAIGPSGTRSVEMGRSGPSHNPDETDRNGPDWVVDRLEDERRLVLKWVQGGGGNNVLLCSRVDGGYRVNGDRLSEPAFRSRLADLEDYLVCEFVEQGWFPSELYPETPNTIRIVTMYDDAAGEPFVGAAIQRMGTADSEPMDNFSQGGLTAEIDVETGELGPGAQLPYDGDLEWYATHPDTGTRIEGAQIPGWSRIRDRILEFAETYSYIPYIGWDVVVTGEDGEFTVLEGNSYPGLKSIQVHGPLLTDDRVRRFYERHGVC</sequence>
<evidence type="ECO:0000313" key="4">
    <source>
        <dbReference type="Proteomes" id="UP001320972"/>
    </source>
</evidence>
<feature type="domain" description="Alpha-L-glutamate ligase-related protein ATP-grasp" evidence="2">
    <location>
        <begin position="173"/>
        <end position="381"/>
    </location>
</feature>
<evidence type="ECO:0000256" key="1">
    <source>
        <dbReference type="SAM" id="MobiDB-lite"/>
    </source>
</evidence>
<name>A0ABT2QH05_9EURY</name>
<feature type="region of interest" description="Disordered" evidence="1">
    <location>
        <begin position="116"/>
        <end position="170"/>
    </location>
</feature>
<dbReference type="RefSeq" id="WP_338008418.1">
    <property type="nucleotide sequence ID" value="NZ_JAOPKB010000010.1"/>
</dbReference>
<dbReference type="InterPro" id="IPR039523">
    <property type="entry name" value="RimK-rel_E_lig_ATP-grasp"/>
</dbReference>
<reference evidence="3 4" key="1">
    <citation type="submission" date="2022-09" db="EMBL/GenBank/DDBJ databases">
        <title>Enrichment on poylsaccharides allowed isolation of novel metabolic and taxonomic groups of Haloarchaea.</title>
        <authorList>
            <person name="Sorokin D.Y."/>
            <person name="Elcheninov A.G."/>
            <person name="Khizhniak T.V."/>
            <person name="Kolganova T.V."/>
            <person name="Kublanov I.V."/>
        </authorList>
    </citation>
    <scope>NUCLEOTIDE SEQUENCE [LARGE SCALE GENOMIC DNA]</scope>
    <source>
        <strain evidence="3 4">AArc-m2/3/4</strain>
    </source>
</reference>
<protein>
    <recommendedName>
        <fullName evidence="2">Alpha-L-glutamate ligase-related protein ATP-grasp domain-containing protein</fullName>
    </recommendedName>
</protein>
<gene>
    <name evidence="3" type="ORF">OB955_15640</name>
</gene>
<evidence type="ECO:0000259" key="2">
    <source>
        <dbReference type="Pfam" id="PF14397"/>
    </source>
</evidence>
<comment type="caution">
    <text evidence="3">The sequence shown here is derived from an EMBL/GenBank/DDBJ whole genome shotgun (WGS) entry which is preliminary data.</text>
</comment>
<feature type="compositionally biased region" description="Polar residues" evidence="1">
    <location>
        <begin position="135"/>
        <end position="148"/>
    </location>
</feature>
<feature type="compositionally biased region" description="Basic and acidic residues" evidence="1">
    <location>
        <begin position="160"/>
        <end position="170"/>
    </location>
</feature>
<evidence type="ECO:0000313" key="3">
    <source>
        <dbReference type="EMBL" id="MCU4974161.1"/>
    </source>
</evidence>
<organism evidence="3 4">
    <name type="scientific">Natronoglomus mannanivorans</name>
    <dbReference type="NCBI Taxonomy" id="2979990"/>
    <lineage>
        <taxon>Archaea</taxon>
        <taxon>Methanobacteriati</taxon>
        <taxon>Methanobacteriota</taxon>
        <taxon>Stenosarchaea group</taxon>
        <taxon>Halobacteria</taxon>
        <taxon>Halobacteriales</taxon>
        <taxon>Natrialbaceae</taxon>
        <taxon>Natronoglomus</taxon>
    </lineage>
</organism>
<dbReference type="EMBL" id="JAOPKB010000010">
    <property type="protein sequence ID" value="MCU4974161.1"/>
    <property type="molecule type" value="Genomic_DNA"/>
</dbReference>
<keyword evidence="4" id="KW-1185">Reference proteome</keyword>